<sequence>MARSKRAPYEVQIKELGKTGQAKFIETHNIYAILAPVEITVRWIKDGKERQEIDTLNPGMVLYSRPRRLSKWEKELPEEERQSLGIDLKWNRVRIAQRHSDLWGATRQRGRHIIDNLTERIVVVDREVEVVIPGEAKRMEDLALKLNRFTNRFLVEKITPQLREGFAREIYPIYQELEDARDEFKPKAAQLLKQAVEGRRIETAARLAEAAAKILNRWVEILDIVENCLKQAEDWLLLCKIIEMKVGWVYQRLAKLASELSSEKRKEIAAELGGIAIYLTGEVLFDPYCQRVRDPAIQNLAKAKKYAEDKKYAEERKDKAIRNLISRALSKLGAIVLKEKPTLAEIRR</sequence>
<proteinExistence type="predicted"/>
<comment type="caution">
    <text evidence="1">The sequence shown here is derived from an EMBL/GenBank/DDBJ whole genome shotgun (WGS) entry which is preliminary data.</text>
</comment>
<accession>A0A2M7EB95</accession>
<feature type="non-terminal residue" evidence="1">
    <location>
        <position position="348"/>
    </location>
</feature>
<organism evidence="1 2">
    <name type="scientific">Candidatus Nealsonbacteria bacterium CG01_land_8_20_14_3_00_12</name>
    <dbReference type="NCBI Taxonomy" id="1974697"/>
    <lineage>
        <taxon>Bacteria</taxon>
        <taxon>Candidatus Nealsoniibacteriota</taxon>
    </lineage>
</organism>
<dbReference type="Proteomes" id="UP000230766">
    <property type="component" value="Unassembled WGS sequence"/>
</dbReference>
<evidence type="ECO:0000313" key="2">
    <source>
        <dbReference type="Proteomes" id="UP000230766"/>
    </source>
</evidence>
<dbReference type="EMBL" id="PETJ01000049">
    <property type="protein sequence ID" value="PIV65012.1"/>
    <property type="molecule type" value="Genomic_DNA"/>
</dbReference>
<protein>
    <submittedName>
        <fullName evidence="1">Uncharacterized protein</fullName>
    </submittedName>
</protein>
<dbReference type="AlphaFoldDB" id="A0A2M7EB95"/>
<name>A0A2M7EB95_9BACT</name>
<reference evidence="2" key="1">
    <citation type="submission" date="2017-09" db="EMBL/GenBank/DDBJ databases">
        <title>Depth-based differentiation of microbial function through sediment-hosted aquifers and enrichment of novel symbionts in the deep terrestrial subsurface.</title>
        <authorList>
            <person name="Probst A.J."/>
            <person name="Ladd B."/>
            <person name="Jarett J.K."/>
            <person name="Geller-Mcgrath D.E."/>
            <person name="Sieber C.M.K."/>
            <person name="Emerson J.B."/>
            <person name="Anantharaman K."/>
            <person name="Thomas B.C."/>
            <person name="Malmstrom R."/>
            <person name="Stieglmeier M."/>
            <person name="Klingl A."/>
            <person name="Woyke T."/>
            <person name="Ryan C.M."/>
            <person name="Banfield J.F."/>
        </authorList>
    </citation>
    <scope>NUCLEOTIDE SEQUENCE [LARGE SCALE GENOMIC DNA]</scope>
</reference>
<evidence type="ECO:0000313" key="1">
    <source>
        <dbReference type="EMBL" id="PIV65012.1"/>
    </source>
</evidence>
<gene>
    <name evidence="1" type="ORF">COS09_01820</name>
</gene>